<proteinExistence type="predicted"/>
<dbReference type="Pfam" id="PF02120">
    <property type="entry name" value="Flg_hook"/>
    <property type="match status" value="1"/>
</dbReference>
<evidence type="ECO:0000313" key="3">
    <source>
        <dbReference type="EMBL" id="QID17256.1"/>
    </source>
</evidence>
<reference evidence="3 4" key="1">
    <citation type="submission" date="2020-02" db="EMBL/GenBank/DDBJ databases">
        <title>Nitrogenibacter mangrovi gen. nov., sp. nov. isolated from mangrove sediment, a denitrifying betaproteobacterium.</title>
        <authorList>
            <person name="Liao H."/>
            <person name="Tian Y."/>
        </authorList>
    </citation>
    <scope>NUCLEOTIDE SEQUENCE [LARGE SCALE GENOMIC DNA]</scope>
    <source>
        <strain evidence="3 4">M9-3-2</strain>
    </source>
</reference>
<dbReference type="Gene3D" id="3.30.750.140">
    <property type="match status" value="1"/>
</dbReference>
<evidence type="ECO:0000256" key="1">
    <source>
        <dbReference type="SAM" id="MobiDB-lite"/>
    </source>
</evidence>
<protein>
    <recommendedName>
        <fullName evidence="2">Flagellar hook-length control protein-like C-terminal domain-containing protein</fullName>
    </recommendedName>
</protein>
<dbReference type="AlphaFoldDB" id="A0A6C1B0W9"/>
<dbReference type="EMBL" id="CP048836">
    <property type="protein sequence ID" value="QID17256.1"/>
    <property type="molecule type" value="Genomic_DNA"/>
</dbReference>
<dbReference type="RefSeq" id="WP_173764421.1">
    <property type="nucleotide sequence ID" value="NZ_CP048836.1"/>
</dbReference>
<feature type="region of interest" description="Disordered" evidence="1">
    <location>
        <begin position="194"/>
        <end position="234"/>
    </location>
</feature>
<feature type="compositionally biased region" description="Polar residues" evidence="1">
    <location>
        <begin position="7"/>
        <end position="19"/>
    </location>
</feature>
<feature type="compositionally biased region" description="Basic and acidic residues" evidence="1">
    <location>
        <begin position="42"/>
        <end position="54"/>
    </location>
</feature>
<feature type="region of interest" description="Disordered" evidence="1">
    <location>
        <begin position="1"/>
        <end position="136"/>
    </location>
</feature>
<dbReference type="InterPro" id="IPR021136">
    <property type="entry name" value="Flagellar_hook_control-like_C"/>
</dbReference>
<dbReference type="PANTHER" id="PTHR37533:SF2">
    <property type="entry name" value="FLAGELLAR HOOK-LENGTH CONTROL PROTEIN"/>
    <property type="match status" value="1"/>
</dbReference>
<dbReference type="InterPro" id="IPR052563">
    <property type="entry name" value="FliK"/>
</dbReference>
<feature type="compositionally biased region" description="Gly residues" evidence="1">
    <location>
        <begin position="401"/>
        <end position="416"/>
    </location>
</feature>
<evidence type="ECO:0000259" key="2">
    <source>
        <dbReference type="Pfam" id="PF02120"/>
    </source>
</evidence>
<feature type="compositionally biased region" description="Low complexity" evidence="1">
    <location>
        <begin position="120"/>
        <end position="136"/>
    </location>
</feature>
<dbReference type="Proteomes" id="UP000501991">
    <property type="component" value="Chromosome"/>
</dbReference>
<organism evidence="3 4">
    <name type="scientific">Nitrogeniibacter mangrovi</name>
    <dbReference type="NCBI Taxonomy" id="2016596"/>
    <lineage>
        <taxon>Bacteria</taxon>
        <taxon>Pseudomonadati</taxon>
        <taxon>Pseudomonadota</taxon>
        <taxon>Betaproteobacteria</taxon>
        <taxon>Rhodocyclales</taxon>
        <taxon>Zoogloeaceae</taxon>
        <taxon>Nitrogeniibacter</taxon>
    </lineage>
</organism>
<feature type="compositionally biased region" description="Low complexity" evidence="1">
    <location>
        <begin position="93"/>
        <end position="102"/>
    </location>
</feature>
<feature type="region of interest" description="Disordered" evidence="1">
    <location>
        <begin position="390"/>
        <end position="416"/>
    </location>
</feature>
<accession>A0A6C1B0W9</accession>
<dbReference type="InterPro" id="IPR038610">
    <property type="entry name" value="FliK-like_C_sf"/>
</dbReference>
<feature type="domain" description="Flagellar hook-length control protein-like C-terminal" evidence="2">
    <location>
        <begin position="316"/>
        <end position="398"/>
    </location>
</feature>
<sequence>MAAMVKQTLTQMLQATPTPSKGAGARGSEGNGATQETFSNTLERKMAAPERPPEARAQARQNADKPQENQPVQDKAPESAQTADAPGRDEAPAADGKQAQADGDTKAATKDTQASDDSKTAAAADAATSTTPAADPAVDPATVIAAPAAVAATPAKDAALPAADANSGAAVAATASGNRKATTVVDLTARVSDDAAKTATDPSGDRPGKDAGLTGAQARAADADTNTDLRTKPAPIRDGIANFAAQLDKQLGTAKPGDAIQMNTPGAASPGVNAHAALAAAAPSQTAQAARLSQPVLPTHLGTPVDSADWPDAVGNRVMWMAGKDESRAELILTPPSLGKLEISLHMSGDTTTAHFTAATPAAREALEQAMPRLREMLEQAGVMLADSNVNTAPQDQPGERGQGGQFHGGRHGAGGELAVGAVGTPAGHWISRGEGMIDTFA</sequence>
<dbReference type="CDD" id="cd17470">
    <property type="entry name" value="T3SS_Flik_C"/>
    <property type="match status" value="1"/>
</dbReference>
<keyword evidence="4" id="KW-1185">Reference proteome</keyword>
<feature type="compositionally biased region" description="Polar residues" evidence="1">
    <location>
        <begin position="31"/>
        <end position="41"/>
    </location>
</feature>
<evidence type="ECO:0000313" key="4">
    <source>
        <dbReference type="Proteomes" id="UP000501991"/>
    </source>
</evidence>
<gene>
    <name evidence="3" type="ORF">G3580_06115</name>
</gene>
<name>A0A6C1B0W9_9RHOO</name>
<dbReference type="PANTHER" id="PTHR37533">
    <property type="entry name" value="FLAGELLAR HOOK-LENGTH CONTROL PROTEIN"/>
    <property type="match status" value="1"/>
</dbReference>
<dbReference type="KEGG" id="azq:G3580_06115"/>